<feature type="region of interest" description="Disordered" evidence="7">
    <location>
        <begin position="209"/>
        <end position="233"/>
    </location>
</feature>
<feature type="region of interest" description="Disordered" evidence="7">
    <location>
        <begin position="1"/>
        <end position="20"/>
    </location>
</feature>
<feature type="domain" description="RRM" evidence="8">
    <location>
        <begin position="114"/>
        <end position="206"/>
    </location>
</feature>
<dbReference type="InterPro" id="IPR034393">
    <property type="entry name" value="TatSF1-like"/>
</dbReference>
<evidence type="ECO:0000256" key="7">
    <source>
        <dbReference type="SAM" id="MobiDB-lite"/>
    </source>
</evidence>
<evidence type="ECO:0000256" key="2">
    <source>
        <dbReference type="ARBA" id="ARBA00022664"/>
    </source>
</evidence>
<keyword evidence="5" id="KW-0508">mRNA splicing</keyword>
<evidence type="ECO:0000313" key="10">
    <source>
        <dbReference type="Proteomes" id="UP001296104"/>
    </source>
</evidence>
<evidence type="ECO:0000256" key="3">
    <source>
        <dbReference type="ARBA" id="ARBA00022737"/>
    </source>
</evidence>
<dbReference type="GO" id="GO:0005686">
    <property type="term" value="C:U2 snRNP"/>
    <property type="evidence" value="ECO:0007669"/>
    <property type="project" value="TreeGrafter"/>
</dbReference>
<evidence type="ECO:0000256" key="5">
    <source>
        <dbReference type="ARBA" id="ARBA00023187"/>
    </source>
</evidence>
<comment type="similarity">
    <text evidence="1">Belongs to the HTATSF1 family.</text>
</comment>
<dbReference type="GO" id="GO:0005684">
    <property type="term" value="C:U2-type spliceosomal complex"/>
    <property type="evidence" value="ECO:0007669"/>
    <property type="project" value="TreeGrafter"/>
</dbReference>
<organism evidence="9 10">
    <name type="scientific">Lecanosticta acicola</name>
    <dbReference type="NCBI Taxonomy" id="111012"/>
    <lineage>
        <taxon>Eukaryota</taxon>
        <taxon>Fungi</taxon>
        <taxon>Dikarya</taxon>
        <taxon>Ascomycota</taxon>
        <taxon>Pezizomycotina</taxon>
        <taxon>Dothideomycetes</taxon>
        <taxon>Dothideomycetidae</taxon>
        <taxon>Mycosphaerellales</taxon>
        <taxon>Mycosphaerellaceae</taxon>
        <taxon>Lecanosticta</taxon>
    </lineage>
</organism>
<dbReference type="FunFam" id="3.30.70.330:FF:000105">
    <property type="entry name" value="HIV Tat-specific factor 1 homolog"/>
    <property type="match status" value="1"/>
</dbReference>
<keyword evidence="10" id="KW-1185">Reference proteome</keyword>
<dbReference type="PROSITE" id="PS50102">
    <property type="entry name" value="RRM"/>
    <property type="match status" value="1"/>
</dbReference>
<dbReference type="Gene3D" id="3.30.70.330">
    <property type="match status" value="2"/>
</dbReference>
<sequence>MEARAPFPSNPEDFAEDPRIAYSKEDATYILEDESGEWEWLPGPSRWSKMTDEAEIQRQAEAYKMQGVDEDAPALNPAKKRKEALDTLENSSKSAKTAPGATASTKPKQPKPNTAIYVTGIPADAHLDEIKTLFSRCGAIQESVESDEKRIKMYYDREGKFKGEALIIFLSPTSVTMAINLYDESPFVRDDPKDPTSTIRVVEADRSFKATKDDDEAEEASEKTRAKFKSKPTKAQIKSKQEEMYRRINDWSDDEPSTISQTSSRWDKVVVIKNAFTLKDLSEDPTYIEDLRDDMTEAAEKHGKDVYVTVYDLEEEGVVTIRFKNAMAAKACAEQLDGKGYSGRKLKTSIATGREWFKKSREAVDKVAEEAERLEEYSNFIEGKSEKGEDNDKAHGAANGAAKGKSE</sequence>
<name>A0AAI8Z2E6_9PEZI</name>
<dbReference type="PANTHER" id="PTHR15608">
    <property type="entry name" value="SPLICING FACTOR U2AF-ASSOCIATED PROTEIN 2"/>
    <property type="match status" value="1"/>
</dbReference>
<dbReference type="PANTHER" id="PTHR15608:SF0">
    <property type="entry name" value="HIV TAT-SPECIFIC FACTOR 1"/>
    <property type="match status" value="1"/>
</dbReference>
<accession>A0AAI8Z2E6</accession>
<keyword evidence="2" id="KW-0507">mRNA processing</keyword>
<protein>
    <submittedName>
        <fullName evidence="9">Related to cold sensitive U2 snRNA supressor</fullName>
    </submittedName>
</protein>
<feature type="compositionally biased region" description="Basic and acidic residues" evidence="7">
    <location>
        <begin position="383"/>
        <end position="395"/>
    </location>
</feature>
<dbReference type="AlphaFoldDB" id="A0AAI8Z2E6"/>
<dbReference type="EMBL" id="CAVMBE010000045">
    <property type="protein sequence ID" value="CAK4031197.1"/>
    <property type="molecule type" value="Genomic_DNA"/>
</dbReference>
<dbReference type="SUPFAM" id="SSF54928">
    <property type="entry name" value="RNA-binding domain, RBD"/>
    <property type="match status" value="2"/>
</dbReference>
<dbReference type="InterPro" id="IPR035979">
    <property type="entry name" value="RBD_domain_sf"/>
</dbReference>
<evidence type="ECO:0000259" key="8">
    <source>
        <dbReference type="PROSITE" id="PS50102"/>
    </source>
</evidence>
<keyword evidence="4 6" id="KW-0694">RNA-binding</keyword>
<evidence type="ECO:0000256" key="1">
    <source>
        <dbReference type="ARBA" id="ARBA00007747"/>
    </source>
</evidence>
<dbReference type="SMART" id="SM00360">
    <property type="entry name" value="RRM"/>
    <property type="match status" value="2"/>
</dbReference>
<feature type="region of interest" description="Disordered" evidence="7">
    <location>
        <begin position="66"/>
        <end position="113"/>
    </location>
</feature>
<dbReference type="InterPro" id="IPR000504">
    <property type="entry name" value="RRM_dom"/>
</dbReference>
<feature type="region of interest" description="Disordered" evidence="7">
    <location>
        <begin position="378"/>
        <end position="407"/>
    </location>
</feature>
<evidence type="ECO:0000313" key="9">
    <source>
        <dbReference type="EMBL" id="CAK4031197.1"/>
    </source>
</evidence>
<dbReference type="InterPro" id="IPR012677">
    <property type="entry name" value="Nucleotide-bd_a/b_plait_sf"/>
</dbReference>
<keyword evidence="3" id="KW-0677">Repeat</keyword>
<reference evidence="9" key="1">
    <citation type="submission" date="2023-11" db="EMBL/GenBank/DDBJ databases">
        <authorList>
            <person name="Alioto T."/>
            <person name="Alioto T."/>
            <person name="Gomez Garrido J."/>
        </authorList>
    </citation>
    <scope>NUCLEOTIDE SEQUENCE</scope>
</reference>
<proteinExistence type="inferred from homology"/>
<evidence type="ECO:0000256" key="4">
    <source>
        <dbReference type="ARBA" id="ARBA00022884"/>
    </source>
</evidence>
<dbReference type="Pfam" id="PF00076">
    <property type="entry name" value="RRM_1"/>
    <property type="match status" value="1"/>
</dbReference>
<evidence type="ECO:0000256" key="6">
    <source>
        <dbReference type="PROSITE-ProRule" id="PRU00176"/>
    </source>
</evidence>
<dbReference type="GO" id="GO:0000398">
    <property type="term" value="P:mRNA splicing, via spliceosome"/>
    <property type="evidence" value="ECO:0007669"/>
    <property type="project" value="UniProtKB-ARBA"/>
</dbReference>
<dbReference type="Proteomes" id="UP001296104">
    <property type="component" value="Unassembled WGS sequence"/>
</dbReference>
<gene>
    <name evidence="9" type="ORF">LECACI_7A006355</name>
</gene>
<comment type="caution">
    <text evidence="9">The sequence shown here is derived from an EMBL/GenBank/DDBJ whole genome shotgun (WGS) entry which is preliminary data.</text>
</comment>
<dbReference type="GO" id="GO:0003723">
    <property type="term" value="F:RNA binding"/>
    <property type="evidence" value="ECO:0007669"/>
    <property type="project" value="UniProtKB-UniRule"/>
</dbReference>
<feature type="compositionally biased region" description="Low complexity" evidence="7">
    <location>
        <begin position="396"/>
        <end position="407"/>
    </location>
</feature>